<evidence type="ECO:0000256" key="12">
    <source>
        <dbReference type="ARBA" id="ARBA00023293"/>
    </source>
</evidence>
<evidence type="ECO:0000256" key="7">
    <source>
        <dbReference type="ARBA" id="ARBA00023134"/>
    </source>
</evidence>
<proteinExistence type="inferred from homology"/>
<dbReference type="GO" id="GO:0005525">
    <property type="term" value="F:GTP binding"/>
    <property type="evidence" value="ECO:0007669"/>
    <property type="project" value="UniProtKB-KW"/>
</dbReference>
<evidence type="ECO:0000313" key="16">
    <source>
        <dbReference type="Proteomes" id="UP000694845"/>
    </source>
</evidence>
<evidence type="ECO:0000256" key="10">
    <source>
        <dbReference type="ARBA" id="ARBA00023180"/>
    </source>
</evidence>
<evidence type="ECO:0000256" key="2">
    <source>
        <dbReference type="ARBA" id="ARBA00012202"/>
    </source>
</evidence>
<evidence type="ECO:0000256" key="3">
    <source>
        <dbReference type="ARBA" id="ARBA00022692"/>
    </source>
</evidence>
<keyword evidence="5" id="KW-0547">Nucleotide-binding</keyword>
<dbReference type="KEGG" id="aplc:110979025"/>
<dbReference type="Gene3D" id="3.30.70.1230">
    <property type="entry name" value="Nucleotide cyclase"/>
    <property type="match status" value="1"/>
</dbReference>
<dbReference type="Proteomes" id="UP000694845">
    <property type="component" value="Unplaced"/>
</dbReference>
<keyword evidence="4" id="KW-0732">Signal</keyword>
<protein>
    <recommendedName>
        <fullName evidence="2">guanylate cyclase</fullName>
        <ecNumber evidence="2">4.6.1.2</ecNumber>
    </recommendedName>
</protein>
<dbReference type="CDD" id="cd07302">
    <property type="entry name" value="CHD"/>
    <property type="match status" value="1"/>
</dbReference>
<dbReference type="GO" id="GO:0001653">
    <property type="term" value="F:peptide receptor activity"/>
    <property type="evidence" value="ECO:0007669"/>
    <property type="project" value="TreeGrafter"/>
</dbReference>
<dbReference type="PROSITE" id="PS00452">
    <property type="entry name" value="GUANYLATE_CYCLASE_1"/>
    <property type="match status" value="1"/>
</dbReference>
<name>A0A8B7YEU5_ACAPL</name>
<dbReference type="SMART" id="SM00044">
    <property type="entry name" value="CYCc"/>
    <property type="match status" value="1"/>
</dbReference>
<feature type="compositionally biased region" description="Basic and acidic residues" evidence="14">
    <location>
        <begin position="580"/>
        <end position="602"/>
    </location>
</feature>
<dbReference type="InterPro" id="IPR029787">
    <property type="entry name" value="Nucleotide_cyclase"/>
</dbReference>
<keyword evidence="8" id="KW-0472">Membrane</keyword>
<keyword evidence="3" id="KW-0812">Transmembrane</keyword>
<feature type="domain" description="Guanylate cyclase" evidence="15">
    <location>
        <begin position="377"/>
        <end position="507"/>
    </location>
</feature>
<dbReference type="GO" id="GO:0004016">
    <property type="term" value="F:adenylate cyclase activity"/>
    <property type="evidence" value="ECO:0007669"/>
    <property type="project" value="TreeGrafter"/>
</dbReference>
<dbReference type="FunFam" id="3.30.70.1230:FF:000004">
    <property type="entry name" value="Guanylate cyclase"/>
    <property type="match status" value="1"/>
</dbReference>
<dbReference type="OMA" id="CANNSND"/>
<feature type="compositionally biased region" description="Basic and acidic residues" evidence="14">
    <location>
        <begin position="622"/>
        <end position="639"/>
    </location>
</feature>
<comment type="subcellular location">
    <subcellularLocation>
        <location evidence="1">Membrane</location>
        <topology evidence="1">Single-pass type I membrane protein</topology>
    </subcellularLocation>
</comment>
<evidence type="ECO:0000256" key="9">
    <source>
        <dbReference type="ARBA" id="ARBA00023170"/>
    </source>
</evidence>
<evidence type="ECO:0000313" key="17">
    <source>
        <dbReference type="RefSeq" id="XP_022090161.1"/>
    </source>
</evidence>
<gene>
    <name evidence="17" type="primary">LOC110979025</name>
</gene>
<comment type="similarity">
    <text evidence="13">Belongs to the adenylyl cyclase class-4/guanylyl cyclase family.</text>
</comment>
<dbReference type="Gene3D" id="6.10.250.780">
    <property type="match status" value="1"/>
</dbReference>
<evidence type="ECO:0000256" key="11">
    <source>
        <dbReference type="ARBA" id="ARBA00023239"/>
    </source>
</evidence>
<dbReference type="EC" id="4.6.1.2" evidence="2"/>
<evidence type="ECO:0000259" key="15">
    <source>
        <dbReference type="PROSITE" id="PS50125"/>
    </source>
</evidence>
<dbReference type="GO" id="GO:0005886">
    <property type="term" value="C:plasma membrane"/>
    <property type="evidence" value="ECO:0007669"/>
    <property type="project" value="TreeGrafter"/>
</dbReference>
<dbReference type="OrthoDB" id="6127067at2759"/>
<evidence type="ECO:0000256" key="13">
    <source>
        <dbReference type="RuleBase" id="RU000405"/>
    </source>
</evidence>
<keyword evidence="10" id="KW-0325">Glycoprotein</keyword>
<dbReference type="GeneID" id="110979025"/>
<accession>A0A8B7YEU5</accession>
<organism evidence="16 17">
    <name type="scientific">Acanthaster planci</name>
    <name type="common">Crown-of-thorns starfish</name>
    <dbReference type="NCBI Taxonomy" id="133434"/>
    <lineage>
        <taxon>Eukaryota</taxon>
        <taxon>Metazoa</taxon>
        <taxon>Echinodermata</taxon>
        <taxon>Eleutherozoa</taxon>
        <taxon>Asterozoa</taxon>
        <taxon>Asteroidea</taxon>
        <taxon>Valvatacea</taxon>
        <taxon>Valvatida</taxon>
        <taxon>Acanthasteridae</taxon>
        <taxon>Acanthaster</taxon>
    </lineage>
</organism>
<keyword evidence="9" id="KW-0675">Receptor</keyword>
<evidence type="ECO:0000256" key="8">
    <source>
        <dbReference type="ARBA" id="ARBA00023136"/>
    </source>
</evidence>
<evidence type="ECO:0000256" key="6">
    <source>
        <dbReference type="ARBA" id="ARBA00022989"/>
    </source>
</evidence>
<dbReference type="PANTHER" id="PTHR11920:SF501">
    <property type="entry name" value="GUANYLATE CYCLASE 32E"/>
    <property type="match status" value="1"/>
</dbReference>
<keyword evidence="16" id="KW-1185">Reference proteome</keyword>
<dbReference type="AlphaFoldDB" id="A0A8B7YEU5"/>
<dbReference type="InterPro" id="IPR050401">
    <property type="entry name" value="Cyclic_nucleotide_synthase"/>
</dbReference>
<dbReference type="PANTHER" id="PTHR11920">
    <property type="entry name" value="GUANYLYL CYCLASE"/>
    <property type="match status" value="1"/>
</dbReference>
<dbReference type="SUPFAM" id="SSF55073">
    <property type="entry name" value="Nucleotide cyclase"/>
    <property type="match status" value="1"/>
</dbReference>
<dbReference type="GO" id="GO:0004383">
    <property type="term" value="F:guanylate cyclase activity"/>
    <property type="evidence" value="ECO:0007669"/>
    <property type="project" value="UniProtKB-EC"/>
</dbReference>
<reference evidence="17" key="1">
    <citation type="submission" date="2025-08" db="UniProtKB">
        <authorList>
            <consortium name="RefSeq"/>
        </authorList>
    </citation>
    <scope>IDENTIFICATION</scope>
</reference>
<dbReference type="Pfam" id="PF00211">
    <property type="entry name" value="Guanylate_cyc"/>
    <property type="match status" value="1"/>
</dbReference>
<evidence type="ECO:0000256" key="4">
    <source>
        <dbReference type="ARBA" id="ARBA00022729"/>
    </source>
</evidence>
<feature type="region of interest" description="Disordered" evidence="14">
    <location>
        <begin position="580"/>
        <end position="647"/>
    </location>
</feature>
<dbReference type="GO" id="GO:0007168">
    <property type="term" value="P:receptor guanylyl cyclase signaling pathway"/>
    <property type="evidence" value="ECO:0007669"/>
    <property type="project" value="TreeGrafter"/>
</dbReference>
<keyword evidence="12" id="KW-0141">cGMP biosynthesis</keyword>
<keyword evidence="11 13" id="KW-0456">Lyase</keyword>
<dbReference type="GO" id="GO:0035556">
    <property type="term" value="P:intracellular signal transduction"/>
    <property type="evidence" value="ECO:0007669"/>
    <property type="project" value="InterPro"/>
</dbReference>
<evidence type="ECO:0000256" key="5">
    <source>
        <dbReference type="ARBA" id="ARBA00022741"/>
    </source>
</evidence>
<keyword evidence="7" id="KW-0342">GTP-binding</keyword>
<dbReference type="PROSITE" id="PS50125">
    <property type="entry name" value="GUANYLATE_CYCLASE_2"/>
    <property type="match status" value="1"/>
</dbReference>
<evidence type="ECO:0000256" key="14">
    <source>
        <dbReference type="SAM" id="MobiDB-lite"/>
    </source>
</evidence>
<dbReference type="InterPro" id="IPR018297">
    <property type="entry name" value="A/G_cyclase_CS"/>
</dbReference>
<keyword evidence="6" id="KW-1133">Transmembrane helix</keyword>
<sequence length="647" mass="72410">MDSPEISTILSTISRDGNMMMDEVKRTPPSKHPRGRRDFERKNSVAPLGIAQEKGLAKTICITDLSSDRGKQLQIARLSVVCALSCLALILSSLVDVQHFTDLEFGQRTTHAVLTNATDEETLSHVLQMEGGLVGFWSSWRQNCANVSKNAAEMSRFVDDIVYSSFNSTDQALRQCLSRDGVLGNSLQQLNWTKDEFLQTLKDHRAHEFIAYRAVSDGFLIHVQNINSNISLNVAEKWSVMRHKVENDKSACNWTEATQWLQTTADSLQTLLKIQRDLREEIILHITEKMESTARLLALEFVVTILVIVSFPVLLHSTCSMAGWIHNYASQLREKTLELRHEKLVVEGLLYQMLPPSVANQLREKRQVHAESFDSVTIFFSDIVGFTSISAQITPMQVVDMLNRLYMCFDARIDIYDVYKVETIGDAYMVVSGCPQRNGERHVGEIATMALDLRSAIRQVQIPHDPERKLKLRIGIHTGPCVAGVVGSKMPRYCLFGDTVNTASRMESNSLPNKIHASDVTYAALSKDVSYEMECRGEINIKGKGKMNTYWLVSRKGYGEANDSMVCKIDFAKMRAKRKAEKEAKKTEEAKRLEGKASKEAEEASNGHGDAKEGTEQATNATDEKASNHEMETAIKSKDGTNGATAF</sequence>
<dbReference type="RefSeq" id="XP_022090161.1">
    <property type="nucleotide sequence ID" value="XM_022234469.1"/>
</dbReference>
<evidence type="ECO:0000256" key="1">
    <source>
        <dbReference type="ARBA" id="ARBA00004479"/>
    </source>
</evidence>
<dbReference type="InterPro" id="IPR001054">
    <property type="entry name" value="A/G_cyclase"/>
</dbReference>